<sequence length="78" mass="9084">MKRYCLQFSSCAIYYELKYYLLGLFRITNAAITPGIQPQRVNKKTITIEPQPLSRTAKGGKKIESKTLQILIFYIFFD</sequence>
<protein>
    <submittedName>
        <fullName evidence="1">Uncharacterized protein</fullName>
    </submittedName>
</protein>
<evidence type="ECO:0000313" key="2">
    <source>
        <dbReference type="Proteomes" id="UP000004690"/>
    </source>
</evidence>
<dbReference type="EMBL" id="JH651379">
    <property type="protein sequence ID" value="EIJ38949.1"/>
    <property type="molecule type" value="Genomic_DNA"/>
</dbReference>
<proteinExistence type="predicted"/>
<dbReference type="Proteomes" id="UP000004690">
    <property type="component" value="Unassembled WGS sequence"/>
</dbReference>
<dbReference type="HOGENOM" id="CLU_2617283_0_0_10"/>
<dbReference type="STRING" id="926559.JoomaDRAFT_1951"/>
<reference evidence="1 2" key="1">
    <citation type="submission" date="2012-02" db="EMBL/GenBank/DDBJ databases">
        <title>Improved High-Quality Draft genome of Joostella marina DSM 19592.</title>
        <authorList>
            <consortium name="US DOE Joint Genome Institute (JGI-PGF)"/>
            <person name="Lucas S."/>
            <person name="Copeland A."/>
            <person name="Lapidus A."/>
            <person name="Bruce D."/>
            <person name="Goodwin L."/>
            <person name="Pitluck S."/>
            <person name="Peters L."/>
            <person name="Chertkov O."/>
            <person name="Ovchinnikova G."/>
            <person name="Kyrpides N."/>
            <person name="Mavromatis K."/>
            <person name="Detter J.C."/>
            <person name="Han C."/>
            <person name="Land M."/>
            <person name="Hauser L."/>
            <person name="Markowitz V."/>
            <person name="Cheng J.-F."/>
            <person name="Hugenholtz P."/>
            <person name="Woyke T."/>
            <person name="Wu D."/>
            <person name="Tindall B."/>
            <person name="Brambilla E."/>
            <person name="Klenk H.-P."/>
            <person name="Eisen J.A."/>
        </authorList>
    </citation>
    <scope>NUCLEOTIDE SEQUENCE [LARGE SCALE GENOMIC DNA]</scope>
    <source>
        <strain evidence="1 2">DSM 19592</strain>
    </source>
</reference>
<dbReference type="eggNOG" id="ENOG5033BMI">
    <property type="taxonomic scope" value="Bacteria"/>
</dbReference>
<evidence type="ECO:0000313" key="1">
    <source>
        <dbReference type="EMBL" id="EIJ38949.1"/>
    </source>
</evidence>
<name>I3C5Q6_9FLAO</name>
<dbReference type="AlphaFoldDB" id="I3C5Q6"/>
<accession>I3C5Q6</accession>
<keyword evidence="2" id="KW-1185">Reference proteome</keyword>
<organism evidence="1 2">
    <name type="scientific">Galbibacter orientalis DSM 19592</name>
    <dbReference type="NCBI Taxonomy" id="926559"/>
    <lineage>
        <taxon>Bacteria</taxon>
        <taxon>Pseudomonadati</taxon>
        <taxon>Bacteroidota</taxon>
        <taxon>Flavobacteriia</taxon>
        <taxon>Flavobacteriales</taxon>
        <taxon>Flavobacteriaceae</taxon>
        <taxon>Galbibacter</taxon>
    </lineage>
</organism>
<gene>
    <name evidence="1" type="ORF">JoomaDRAFT_1951</name>
</gene>